<dbReference type="GO" id="GO:0005524">
    <property type="term" value="F:ATP binding"/>
    <property type="evidence" value="ECO:0007669"/>
    <property type="project" value="InterPro"/>
</dbReference>
<feature type="transmembrane region" description="Helical" evidence="5">
    <location>
        <begin position="91"/>
        <end position="110"/>
    </location>
</feature>
<evidence type="ECO:0000256" key="2">
    <source>
        <dbReference type="ARBA" id="ARBA00022692"/>
    </source>
</evidence>
<accession>A0A915CVV9</accession>
<proteinExistence type="predicted"/>
<feature type="transmembrane region" description="Helical" evidence="5">
    <location>
        <begin position="151"/>
        <end position="170"/>
    </location>
</feature>
<evidence type="ECO:0000256" key="4">
    <source>
        <dbReference type="ARBA" id="ARBA00023136"/>
    </source>
</evidence>
<keyword evidence="7" id="KW-1185">Reference proteome</keyword>
<dbReference type="GO" id="GO:0015439">
    <property type="term" value="F:ABC-type heme transporter activity"/>
    <property type="evidence" value="ECO:0007669"/>
    <property type="project" value="TreeGrafter"/>
</dbReference>
<feature type="transmembrane region" description="Helical" evidence="5">
    <location>
        <begin position="58"/>
        <end position="79"/>
    </location>
</feature>
<dbReference type="AlphaFoldDB" id="A0A915CVV9"/>
<keyword evidence="3 5" id="KW-1133">Transmembrane helix</keyword>
<feature type="transmembrane region" description="Helical" evidence="5">
    <location>
        <begin position="16"/>
        <end position="37"/>
    </location>
</feature>
<dbReference type="InterPro" id="IPR039421">
    <property type="entry name" value="Type_1_exporter"/>
</dbReference>
<protein>
    <submittedName>
        <fullName evidence="8">ABC transmembrane type-1 domain-containing protein</fullName>
    </submittedName>
</protein>
<evidence type="ECO:0000256" key="5">
    <source>
        <dbReference type="SAM" id="Phobius"/>
    </source>
</evidence>
<feature type="transmembrane region" description="Helical" evidence="5">
    <location>
        <begin position="122"/>
        <end position="145"/>
    </location>
</feature>
<keyword evidence="2 5" id="KW-0812">Transmembrane</keyword>
<dbReference type="GO" id="GO:0005774">
    <property type="term" value="C:vacuolar membrane"/>
    <property type="evidence" value="ECO:0007669"/>
    <property type="project" value="TreeGrafter"/>
</dbReference>
<feature type="domain" description="ABC transmembrane type-1" evidence="6">
    <location>
        <begin position="213"/>
        <end position="367"/>
    </location>
</feature>
<dbReference type="InterPro" id="IPR036640">
    <property type="entry name" value="ABC1_TM_sf"/>
</dbReference>
<dbReference type="Pfam" id="PF00664">
    <property type="entry name" value="ABC_membrane"/>
    <property type="match status" value="1"/>
</dbReference>
<dbReference type="Proteomes" id="UP000887574">
    <property type="component" value="Unplaced"/>
</dbReference>
<evidence type="ECO:0000313" key="8">
    <source>
        <dbReference type="WBParaSite" id="jg12713"/>
    </source>
</evidence>
<name>A0A915CVV9_9BILA</name>
<dbReference type="GO" id="GO:0020037">
    <property type="term" value="F:heme binding"/>
    <property type="evidence" value="ECO:0007669"/>
    <property type="project" value="TreeGrafter"/>
</dbReference>
<dbReference type="SUPFAM" id="SSF90123">
    <property type="entry name" value="ABC transporter transmembrane region"/>
    <property type="match status" value="1"/>
</dbReference>
<feature type="transmembrane region" description="Helical" evidence="5">
    <location>
        <begin position="324"/>
        <end position="344"/>
    </location>
</feature>
<reference evidence="8" key="1">
    <citation type="submission" date="2022-11" db="UniProtKB">
        <authorList>
            <consortium name="WormBaseParasite"/>
        </authorList>
    </citation>
    <scope>IDENTIFICATION</scope>
</reference>
<dbReference type="PANTHER" id="PTHR24221:SF654">
    <property type="entry name" value="ATP-BINDING CASSETTE SUB-FAMILY B MEMBER 6"/>
    <property type="match status" value="1"/>
</dbReference>
<evidence type="ECO:0000259" key="6">
    <source>
        <dbReference type="PROSITE" id="PS50929"/>
    </source>
</evidence>
<dbReference type="WBParaSite" id="jg12713">
    <property type="protein sequence ID" value="jg12713"/>
    <property type="gene ID" value="jg12713"/>
</dbReference>
<feature type="transmembrane region" description="Helical" evidence="5">
    <location>
        <begin position="249"/>
        <end position="270"/>
    </location>
</feature>
<evidence type="ECO:0000256" key="3">
    <source>
        <dbReference type="ARBA" id="ARBA00022989"/>
    </source>
</evidence>
<organism evidence="7 8">
    <name type="scientific">Ditylenchus dipsaci</name>
    <dbReference type="NCBI Taxonomy" id="166011"/>
    <lineage>
        <taxon>Eukaryota</taxon>
        <taxon>Metazoa</taxon>
        <taxon>Ecdysozoa</taxon>
        <taxon>Nematoda</taxon>
        <taxon>Chromadorea</taxon>
        <taxon>Rhabditida</taxon>
        <taxon>Tylenchina</taxon>
        <taxon>Tylenchomorpha</taxon>
        <taxon>Sphaerularioidea</taxon>
        <taxon>Anguinidae</taxon>
        <taxon>Anguininae</taxon>
        <taxon>Ditylenchus</taxon>
    </lineage>
</organism>
<sequence>MEICTSWSFFPPNICSYIACSCATLLVLSLLNLFFHIRHRFWPSTEAHQPLRPGSLTFFFYLACVCHVLAGCVPVVYWLTRLLFYSRTEGIAAVAVHSIFWASCLHALIVSRHGYEAPLRLVFSYSIAAGLLLVPLVSWATFFPLGFSETYALYYIFEAFFVYSLFLIVLSRASLKKDYYSPWENALSKCIAIWPYVWPKKSIRLQLHVYMCIFMLVIGRVINVVVPLYSKWIVDALSGPHPFCYDLILVASILKFLQGNGAAGGFLNTLRSFLWIQIQQYTTLEIEVDMVQYLHQLSLKWHMSRKTGEVIRIMDRGTTSINALLSYILFNVFPTIVDIILAAAFFFFKFNAYFGFLVMVTMSIYLG</sequence>
<feature type="transmembrane region" description="Helical" evidence="5">
    <location>
        <begin position="207"/>
        <end position="229"/>
    </location>
</feature>
<dbReference type="InterPro" id="IPR011527">
    <property type="entry name" value="ABC1_TM_dom"/>
</dbReference>
<dbReference type="PANTHER" id="PTHR24221">
    <property type="entry name" value="ATP-BINDING CASSETTE SUB-FAMILY B"/>
    <property type="match status" value="1"/>
</dbReference>
<dbReference type="Gene3D" id="1.20.1560.10">
    <property type="entry name" value="ABC transporter type 1, transmembrane domain"/>
    <property type="match status" value="1"/>
</dbReference>
<dbReference type="PROSITE" id="PS50929">
    <property type="entry name" value="ABC_TM1F"/>
    <property type="match status" value="1"/>
</dbReference>
<evidence type="ECO:0000313" key="7">
    <source>
        <dbReference type="Proteomes" id="UP000887574"/>
    </source>
</evidence>
<evidence type="ECO:0000256" key="1">
    <source>
        <dbReference type="ARBA" id="ARBA00004141"/>
    </source>
</evidence>
<comment type="subcellular location">
    <subcellularLocation>
        <location evidence="1">Membrane</location>
        <topology evidence="1">Multi-pass membrane protein</topology>
    </subcellularLocation>
</comment>
<keyword evidence="4 5" id="KW-0472">Membrane</keyword>